<protein>
    <submittedName>
        <fullName evidence="2">Putative delta-60 repeat protein</fullName>
    </submittedName>
</protein>
<name>A0A4R3LM62_9GAMM</name>
<dbReference type="EMBL" id="SMAF01000001">
    <property type="protein sequence ID" value="TCT01433.1"/>
    <property type="molecule type" value="Genomic_DNA"/>
</dbReference>
<evidence type="ECO:0000313" key="2">
    <source>
        <dbReference type="EMBL" id="TCT01433.1"/>
    </source>
</evidence>
<feature type="signal peptide" evidence="1">
    <location>
        <begin position="1"/>
        <end position="23"/>
    </location>
</feature>
<dbReference type="Pfam" id="PF17164">
    <property type="entry name" value="DUF5122"/>
    <property type="match status" value="5"/>
</dbReference>
<evidence type="ECO:0000256" key="1">
    <source>
        <dbReference type="SAM" id="SignalP"/>
    </source>
</evidence>
<organism evidence="2 3">
    <name type="scientific">Pseudofulvimonas gallinarii</name>
    <dbReference type="NCBI Taxonomy" id="634155"/>
    <lineage>
        <taxon>Bacteria</taxon>
        <taxon>Pseudomonadati</taxon>
        <taxon>Pseudomonadota</taxon>
        <taxon>Gammaproteobacteria</taxon>
        <taxon>Lysobacterales</taxon>
        <taxon>Rhodanobacteraceae</taxon>
        <taxon>Pseudofulvimonas</taxon>
    </lineage>
</organism>
<evidence type="ECO:0000313" key="3">
    <source>
        <dbReference type="Proteomes" id="UP000294599"/>
    </source>
</evidence>
<gene>
    <name evidence="2" type="ORF">EDC25_101303</name>
</gene>
<dbReference type="PANTHER" id="PTHR42754">
    <property type="entry name" value="ENDOGLUCANASE"/>
    <property type="match status" value="1"/>
</dbReference>
<dbReference type="Gene3D" id="2.80.10.50">
    <property type="match status" value="3"/>
</dbReference>
<dbReference type="AlphaFoldDB" id="A0A4R3LM62"/>
<keyword evidence="3" id="KW-1185">Reference proteome</keyword>
<reference evidence="2 3" key="1">
    <citation type="submission" date="2019-03" db="EMBL/GenBank/DDBJ databases">
        <title>Genomic Encyclopedia of Type Strains, Phase IV (KMG-IV): sequencing the most valuable type-strain genomes for metagenomic binning, comparative biology and taxonomic classification.</title>
        <authorList>
            <person name="Goeker M."/>
        </authorList>
    </citation>
    <scope>NUCLEOTIDE SEQUENCE [LARGE SCALE GENOMIC DNA]</scope>
    <source>
        <strain evidence="2 3">DSM 21944</strain>
    </source>
</reference>
<dbReference type="PANTHER" id="PTHR42754:SF1">
    <property type="entry name" value="LIPOPROTEIN"/>
    <property type="match status" value="1"/>
</dbReference>
<sequence length="476" mass="49520">MAHPVTAFAAALVLGLASSFTHAQLPGTPDPDFGIGGRIIHDFHDANDRANAIVPLKDGRFLTAGYVVGPNISGPGSSPNFVVARFLSSGLPDPSFGNNGHFELDIGGGVDAAHDLTVLPDRSIVAVGNLSPQFHADAAIVKLTPDGELDTTFGRPDGLGGRTGWNIVDLGGSTIHDDGIAVAMQRDGRLIVAARTLRPAGPFHYHRVAVMRFTTDGQLDPTFGASHDGIVVLDHFAGEQQSDYLTAIALDQRGRLPGNDSVTVVGYTASANNAFIARLTADGELDPTFGTGGRRTLQWSVSGGVHSGLNTITGARVLPDGRLALVGTAGDRGFTFMRLAANGAIDTTFGSNGRTTIKFSDPSRNDEPAALALQGNGRLVAAGYAINGASGTPQKDFFVARVNADGTPDASFGDGQARVIVSLAHPTDEAHAVAVEPSGRILAGGYVEQSGNQDFAILGLAGDPDRIGWYDFELPR</sequence>
<proteinExistence type="predicted"/>
<dbReference type="InterPro" id="IPR013431">
    <property type="entry name" value="Delta_60_rpt"/>
</dbReference>
<dbReference type="NCBIfam" id="TIGR02608">
    <property type="entry name" value="delta_60_rpt"/>
    <property type="match status" value="7"/>
</dbReference>
<dbReference type="RefSeq" id="WP_164484164.1">
    <property type="nucleotide sequence ID" value="NZ_JBHLWF010000005.1"/>
</dbReference>
<keyword evidence="1" id="KW-0732">Signal</keyword>
<accession>A0A4R3LM62</accession>
<comment type="caution">
    <text evidence="2">The sequence shown here is derived from an EMBL/GenBank/DDBJ whole genome shotgun (WGS) entry which is preliminary data.</text>
</comment>
<dbReference type="SUPFAM" id="SSF63829">
    <property type="entry name" value="Calcium-dependent phosphotriesterase"/>
    <property type="match status" value="1"/>
</dbReference>
<dbReference type="Proteomes" id="UP000294599">
    <property type="component" value="Unassembled WGS sequence"/>
</dbReference>
<feature type="chain" id="PRO_5020180357" evidence="1">
    <location>
        <begin position="24"/>
        <end position="476"/>
    </location>
</feature>